<name>A0ABQ6PWY3_9BACT</name>
<dbReference type="Proteomes" id="UP001307705">
    <property type="component" value="Unassembled WGS sequence"/>
</dbReference>
<protein>
    <recommendedName>
        <fullName evidence="1">PIN domain-containing protein</fullName>
    </recommendedName>
</protein>
<dbReference type="Gene3D" id="3.40.50.1010">
    <property type="entry name" value="5'-nuclease"/>
    <property type="match status" value="1"/>
</dbReference>
<dbReference type="InterPro" id="IPR002850">
    <property type="entry name" value="PIN_toxin-like"/>
</dbReference>
<dbReference type="PANTHER" id="PTHR34610">
    <property type="entry name" value="SSL7007 PROTEIN"/>
    <property type="match status" value="1"/>
</dbReference>
<dbReference type="EMBL" id="BTPE01000002">
    <property type="protein sequence ID" value="GMQ32462.1"/>
    <property type="molecule type" value="Genomic_DNA"/>
</dbReference>
<dbReference type="SUPFAM" id="SSF88723">
    <property type="entry name" value="PIN domain-like"/>
    <property type="match status" value="1"/>
</dbReference>
<dbReference type="Pfam" id="PF13470">
    <property type="entry name" value="PIN_3"/>
    <property type="match status" value="1"/>
</dbReference>
<proteinExistence type="predicted"/>
<feature type="domain" description="PIN" evidence="1">
    <location>
        <begin position="1"/>
        <end position="112"/>
    </location>
</feature>
<evidence type="ECO:0000313" key="2">
    <source>
        <dbReference type="EMBL" id="GMQ32462.1"/>
    </source>
</evidence>
<reference evidence="2 3" key="1">
    <citation type="submission" date="2023-08" db="EMBL/GenBank/DDBJ databases">
        <title>Draft genome sequence of Algoriphagus taiwanensis.</title>
        <authorList>
            <person name="Takatani N."/>
            <person name="Hosokawa M."/>
            <person name="Sawabe T."/>
        </authorList>
    </citation>
    <scope>NUCLEOTIDE SEQUENCE [LARGE SCALE GENOMIC DNA]</scope>
    <source>
        <strain evidence="2 3">JCM 19755</strain>
    </source>
</reference>
<gene>
    <name evidence="2" type="ORF">Ataiwa_07340</name>
</gene>
<evidence type="ECO:0000313" key="3">
    <source>
        <dbReference type="Proteomes" id="UP001307705"/>
    </source>
</evidence>
<dbReference type="RefSeq" id="WP_338227282.1">
    <property type="nucleotide sequence ID" value="NZ_BTPE01000002.1"/>
</dbReference>
<accession>A0ABQ6PWY3</accession>
<evidence type="ECO:0000259" key="1">
    <source>
        <dbReference type="SMART" id="SM00670"/>
    </source>
</evidence>
<dbReference type="InterPro" id="IPR029060">
    <property type="entry name" value="PIN-like_dom_sf"/>
</dbReference>
<dbReference type="InterPro" id="IPR002716">
    <property type="entry name" value="PIN_dom"/>
</dbReference>
<comment type="caution">
    <text evidence="2">The sequence shown here is derived from an EMBL/GenBank/DDBJ whole genome shotgun (WGS) entry which is preliminary data.</text>
</comment>
<organism evidence="2 3">
    <name type="scientific">Algoriphagus taiwanensis</name>
    <dbReference type="NCBI Taxonomy" id="1445656"/>
    <lineage>
        <taxon>Bacteria</taxon>
        <taxon>Pseudomonadati</taxon>
        <taxon>Bacteroidota</taxon>
        <taxon>Cytophagia</taxon>
        <taxon>Cytophagales</taxon>
        <taxon>Cyclobacteriaceae</taxon>
        <taxon>Algoriphagus</taxon>
    </lineage>
</organism>
<dbReference type="PANTHER" id="PTHR34610:SF3">
    <property type="entry name" value="SSL7007 PROTEIN"/>
    <property type="match status" value="1"/>
</dbReference>
<dbReference type="NCBIfam" id="TIGR00305">
    <property type="entry name" value="putative toxin-antitoxin system toxin component, PIN family"/>
    <property type="match status" value="1"/>
</dbReference>
<keyword evidence="3" id="KW-1185">Reference proteome</keyword>
<dbReference type="SMART" id="SM00670">
    <property type="entry name" value="PINc"/>
    <property type="match status" value="1"/>
</dbReference>
<sequence>MRIVIDTNVLLVSISSRSPYHWIFQGIITKKFDLIVSKEILSEYSEIIQKHMGTTVSENILGLLENLENLVQTIPSFRFNLISADPDDNKFVDCAIAANADFILTEDKHFEELKEIDFPKVQIKSISQFESILHG</sequence>